<dbReference type="EMBL" id="VYXP01000002">
    <property type="protein sequence ID" value="KAA9133457.1"/>
    <property type="molecule type" value="Genomic_DNA"/>
</dbReference>
<keyword evidence="3" id="KW-1185">Reference proteome</keyword>
<proteinExistence type="predicted"/>
<name>A0A5N0TH49_9GAMM</name>
<dbReference type="Pfam" id="PF18906">
    <property type="entry name" value="Phage_tube_2"/>
    <property type="match status" value="1"/>
</dbReference>
<evidence type="ECO:0000256" key="1">
    <source>
        <dbReference type="SAM" id="MobiDB-lite"/>
    </source>
</evidence>
<gene>
    <name evidence="2" type="ORF">F3N42_03650</name>
</gene>
<sequence>MLFRKKRILAKIESVYGTDPTPDGSNAILTRNLDIPEVYGGEKVQRNLDRETLGHDESINVEPQVQVSFEVELAGAGSAAVTAGTAPAYGPLLRACGFAESITATTDTQYDPVSASFESVTLYYIMDGNLHILTGCRGNVEFMFPRRGFPYMRFTFWGTYATPTAAGAYTIDTSAFMTPLPVNQANTTLDLDSYSPRAESLSLNMNNEVVNRNIINFDERLIVDRAPSGEIAFEVPEVGSKDVYSDLIESHSGVNKGPFNLVHGTATGNIIELDVPLGQFTDLNVSDSDGVALGTGPYNALPSDTGDDEVKLTVR</sequence>
<protein>
    <submittedName>
        <fullName evidence="2">Uncharacterized protein</fullName>
    </submittedName>
</protein>
<dbReference type="AlphaFoldDB" id="A0A5N0TH49"/>
<dbReference type="Proteomes" id="UP000325372">
    <property type="component" value="Unassembled WGS sequence"/>
</dbReference>
<dbReference type="RefSeq" id="WP_150863018.1">
    <property type="nucleotide sequence ID" value="NZ_VYXP01000002.1"/>
</dbReference>
<organism evidence="2 3">
    <name type="scientific">Marinihelvus fidelis</name>
    <dbReference type="NCBI Taxonomy" id="2613842"/>
    <lineage>
        <taxon>Bacteria</taxon>
        <taxon>Pseudomonadati</taxon>
        <taxon>Pseudomonadota</taxon>
        <taxon>Gammaproteobacteria</taxon>
        <taxon>Chromatiales</taxon>
        <taxon>Wenzhouxiangellaceae</taxon>
        <taxon>Marinihelvus</taxon>
    </lineage>
</organism>
<reference evidence="2 3" key="1">
    <citation type="submission" date="2019-09" db="EMBL/GenBank/DDBJ databases">
        <title>Wenzhouxiangella sp. Genome sequencing and assembly.</title>
        <authorList>
            <person name="Zhang R."/>
        </authorList>
    </citation>
    <scope>NUCLEOTIDE SEQUENCE [LARGE SCALE GENOMIC DNA]</scope>
    <source>
        <strain evidence="2 3">W260</strain>
    </source>
</reference>
<dbReference type="InterPro" id="IPR044000">
    <property type="entry name" value="Phage_tube_2"/>
</dbReference>
<accession>A0A5N0TH49</accession>
<evidence type="ECO:0000313" key="2">
    <source>
        <dbReference type="EMBL" id="KAA9133457.1"/>
    </source>
</evidence>
<feature type="region of interest" description="Disordered" evidence="1">
    <location>
        <begin position="296"/>
        <end position="315"/>
    </location>
</feature>
<comment type="caution">
    <text evidence="2">The sequence shown here is derived from an EMBL/GenBank/DDBJ whole genome shotgun (WGS) entry which is preliminary data.</text>
</comment>
<evidence type="ECO:0000313" key="3">
    <source>
        <dbReference type="Proteomes" id="UP000325372"/>
    </source>
</evidence>